<dbReference type="Gene3D" id="1.25.50.20">
    <property type="match status" value="1"/>
</dbReference>
<evidence type="ECO:0000256" key="9">
    <source>
        <dbReference type="ARBA" id="ARBA00022833"/>
    </source>
</evidence>
<keyword evidence="3 19" id="KW-0031">Aminopeptidase</keyword>
<dbReference type="Pfam" id="PF01433">
    <property type="entry name" value="Peptidase_M1"/>
    <property type="match status" value="1"/>
</dbReference>
<dbReference type="SUPFAM" id="SSF63737">
    <property type="entry name" value="Leukotriene A4 hydrolase N-terminal domain"/>
    <property type="match status" value="1"/>
</dbReference>
<dbReference type="EC" id="3.4.11.-" evidence="19"/>
<evidence type="ECO:0000256" key="15">
    <source>
        <dbReference type="ARBA" id="ARBA00023180"/>
    </source>
</evidence>
<feature type="site" description="Transition state stabilizer" evidence="18">
    <location>
        <position position="446"/>
    </location>
</feature>
<dbReference type="GO" id="GO:0005886">
    <property type="term" value="C:plasma membrane"/>
    <property type="evidence" value="ECO:0007669"/>
    <property type="project" value="UniProtKB-SubCell"/>
</dbReference>
<evidence type="ECO:0000259" key="21">
    <source>
        <dbReference type="Pfam" id="PF11838"/>
    </source>
</evidence>
<dbReference type="Pfam" id="PF11838">
    <property type="entry name" value="ERAP1_C"/>
    <property type="match status" value="1"/>
</dbReference>
<dbReference type="PANTHER" id="PTHR11533:SF172">
    <property type="entry name" value="AMINOPEPTIDASE N"/>
    <property type="match status" value="1"/>
</dbReference>
<keyword evidence="15" id="KW-0325">Glycoprotein</keyword>
<comment type="subcellular location">
    <subcellularLocation>
        <location evidence="1">Cell membrane</location>
        <topology evidence="1">Single-pass type II membrane protein</topology>
    </subcellularLocation>
</comment>
<dbReference type="FunFam" id="2.60.40.1730:FF:000001">
    <property type="entry name" value="Leucyl-cystinyl aminopeptidase"/>
    <property type="match status" value="1"/>
</dbReference>
<dbReference type="GO" id="GO:0005615">
    <property type="term" value="C:extracellular space"/>
    <property type="evidence" value="ECO:0007669"/>
    <property type="project" value="TreeGrafter"/>
</dbReference>
<keyword evidence="6 19" id="KW-0812">Transmembrane</keyword>
<evidence type="ECO:0000256" key="12">
    <source>
        <dbReference type="ARBA" id="ARBA00023049"/>
    </source>
</evidence>
<dbReference type="Gene3D" id="2.60.40.1910">
    <property type="match status" value="1"/>
</dbReference>
<feature type="domain" description="ERAP1-like C-terminal" evidence="21">
    <location>
        <begin position="587"/>
        <end position="906"/>
    </location>
</feature>
<evidence type="ECO:0000256" key="19">
    <source>
        <dbReference type="RuleBase" id="RU364040"/>
    </source>
</evidence>
<dbReference type="InterPro" id="IPR027268">
    <property type="entry name" value="Peptidase_M4/M1_CTD_sf"/>
</dbReference>
<evidence type="ECO:0000256" key="4">
    <source>
        <dbReference type="ARBA" id="ARBA00022475"/>
    </source>
</evidence>
<feature type="transmembrane region" description="Helical" evidence="19">
    <location>
        <begin position="12"/>
        <end position="33"/>
    </location>
</feature>
<keyword evidence="23" id="KW-1185">Reference proteome</keyword>
<keyword evidence="8 19" id="KW-0378">Hydrolase</keyword>
<dbReference type="FunFam" id="1.10.390.10:FF:000016">
    <property type="entry name" value="Glutamyl aminopeptidase"/>
    <property type="match status" value="1"/>
</dbReference>
<evidence type="ECO:0000256" key="7">
    <source>
        <dbReference type="ARBA" id="ARBA00022723"/>
    </source>
</evidence>
<reference evidence="24" key="1">
    <citation type="submission" date="2025-08" db="UniProtKB">
        <authorList>
            <consortium name="RefSeq"/>
        </authorList>
    </citation>
    <scope>IDENTIFICATION</scope>
</reference>
<feature type="active site" description="Proton acceptor" evidence="16">
    <location>
        <position position="358"/>
    </location>
</feature>
<protein>
    <recommendedName>
        <fullName evidence="19">Aminopeptidase</fullName>
        <ecNumber evidence="19">3.4.11.-</ecNumber>
    </recommendedName>
</protein>
<dbReference type="Gene3D" id="1.10.390.10">
    <property type="entry name" value="Neutral Protease Domain 2"/>
    <property type="match status" value="1"/>
</dbReference>
<dbReference type="Pfam" id="PF17900">
    <property type="entry name" value="Peptidase_M1_N"/>
    <property type="match status" value="1"/>
</dbReference>
<feature type="binding site" evidence="17">
    <location>
        <position position="361"/>
    </location>
    <ligand>
        <name>Zn(2+)</name>
        <dbReference type="ChEBI" id="CHEBI:29105"/>
        <note>catalytic</note>
    </ligand>
</feature>
<dbReference type="AlphaFoldDB" id="A0A6P3VLJ3"/>
<dbReference type="GO" id="GO:0042277">
    <property type="term" value="F:peptide binding"/>
    <property type="evidence" value="ECO:0007669"/>
    <property type="project" value="TreeGrafter"/>
</dbReference>
<evidence type="ECO:0000313" key="24">
    <source>
        <dbReference type="RefSeq" id="XP_012674826.2"/>
    </source>
</evidence>
<evidence type="ECO:0000256" key="16">
    <source>
        <dbReference type="PIRSR" id="PIRSR634016-1"/>
    </source>
</evidence>
<feature type="binding site" evidence="17">
    <location>
        <position position="380"/>
    </location>
    <ligand>
        <name>Zn(2+)</name>
        <dbReference type="ChEBI" id="CHEBI:29105"/>
        <note>catalytic</note>
    </ligand>
</feature>
<keyword evidence="11 19" id="KW-1133">Transmembrane helix</keyword>
<evidence type="ECO:0000256" key="10">
    <source>
        <dbReference type="ARBA" id="ARBA00022968"/>
    </source>
</evidence>
<dbReference type="RefSeq" id="XP_012674826.2">
    <property type="nucleotide sequence ID" value="XM_012819372.3"/>
</dbReference>
<dbReference type="Gene3D" id="2.60.40.1730">
    <property type="entry name" value="tricorn interacting facor f3 domain"/>
    <property type="match status" value="1"/>
</dbReference>
<dbReference type="GO" id="GO:0005737">
    <property type="term" value="C:cytoplasm"/>
    <property type="evidence" value="ECO:0007669"/>
    <property type="project" value="TreeGrafter"/>
</dbReference>
<keyword evidence="9 17" id="KW-0862">Zinc</keyword>
<dbReference type="KEGG" id="char:105893034"/>
<dbReference type="PANTHER" id="PTHR11533">
    <property type="entry name" value="PROTEASE M1 ZINC METALLOPROTEASE"/>
    <property type="match status" value="1"/>
</dbReference>
<dbReference type="InterPro" id="IPR024571">
    <property type="entry name" value="ERAP1-like_C_dom"/>
</dbReference>
<feature type="domain" description="Aminopeptidase N-like N-terminal" evidence="22">
    <location>
        <begin position="51"/>
        <end position="249"/>
    </location>
</feature>
<dbReference type="GeneID" id="105893034"/>
<dbReference type="FunFam" id="1.25.50.20:FF:000012">
    <property type="entry name" value="Aminopeptidase N"/>
    <property type="match status" value="1"/>
</dbReference>
<evidence type="ECO:0000256" key="17">
    <source>
        <dbReference type="PIRSR" id="PIRSR634016-3"/>
    </source>
</evidence>
<dbReference type="InterPro" id="IPR042097">
    <property type="entry name" value="Aminopeptidase_N-like_N_sf"/>
</dbReference>
<dbReference type="InterPro" id="IPR045357">
    <property type="entry name" value="Aminopeptidase_N-like_N"/>
</dbReference>
<keyword evidence="4" id="KW-1003">Cell membrane</keyword>
<organism evidence="23 24">
    <name type="scientific">Clupea harengus</name>
    <name type="common">Atlantic herring</name>
    <dbReference type="NCBI Taxonomy" id="7950"/>
    <lineage>
        <taxon>Eukaryota</taxon>
        <taxon>Metazoa</taxon>
        <taxon>Chordata</taxon>
        <taxon>Craniata</taxon>
        <taxon>Vertebrata</taxon>
        <taxon>Euteleostomi</taxon>
        <taxon>Actinopterygii</taxon>
        <taxon>Neopterygii</taxon>
        <taxon>Teleostei</taxon>
        <taxon>Clupei</taxon>
        <taxon>Clupeiformes</taxon>
        <taxon>Clupeoidei</taxon>
        <taxon>Clupeidae</taxon>
        <taxon>Clupea</taxon>
    </lineage>
</organism>
<dbReference type="OrthoDB" id="510539at2759"/>
<evidence type="ECO:0000256" key="3">
    <source>
        <dbReference type="ARBA" id="ARBA00022438"/>
    </source>
</evidence>
<name>A0A6P3VLJ3_CLUHA</name>
<sequence>MRGYSHASKRVKVVGLLIVTIIAITIILSVAILNTTSNEPWDKYRLPDTLKPSKYNVTLWPRLEKDDHGIYIFTGHSTVDFECVKETDLILIHSYQLNLTKFSGHHATLTGLDGAAAPTIKTTWLQETTEYLVIQLNGKLVPGKSYQLHTRFQGELAEYMIGFYRSHYTEVAETKVLATTQMQPTDARKAFPCFDEPALKAVFHMTLAHNHNTVALANGMETETVNTTMEGVEVSITTFEPTPIMSTYLVALVVCDYDYIRSPEGAKVLVRVWARRQAIAEGQGDYALEKAGSILEFFERYLNVTYPLKKLDHIAVPDLGPLAMENWGMITYTEKDLLCHQNQTEEERHSVAKLIAHEVAHMWFGNLVTMKWWNDLWLNEGFATYFSCLGLAAFEPDGKLTNQRVWNNIWGAFIVDEVPDSHPLSFTEESMNTPDEINEAFDAITYSKGASVLRMLSEFLTEPVFSKGVSNYLNEFAYQNTVSTDLWKHLQAEVDRTPTLQLPDTIEEIMNRWILQMGFPVVTIDTTTGTIRQKHFLTGIDSVVDRPSIYNYEWFVPVTWTKHGVPQDRKWLLSKSDVHEPMKTTEWILANLDIVGFYRVNYDQGNWERLSAQLIRDHKAIPPLNRAQIVDDVFSFAKENIIDTVLALKTTQYLSKEREYTPWELAHNHLRHYFQMFRQTEVYGAMQRYLRKQVEPLFLHFKNITENWTKIRDGHYDQFHVTAFTFACETGVDSCMDLSRDWFNSWMNDPQDNVILPNLRHTVYCCAVATGGVQEWDFVWQMFKNATDDARHLHYALSCTKDPQLLKRSLQYLLDPTMGHNISFERRIMETADLDNLQPLVWNYIRDNWSVLNDDHDSEFLPDLITVVTERLSTEFDLKQLLNFKAAHATTGSVAKALDQAIERTKTNVKWTEENQERLLQWLISAARQQ</sequence>
<keyword evidence="13 19" id="KW-0472">Membrane</keyword>
<dbReference type="GO" id="GO:0006508">
    <property type="term" value="P:proteolysis"/>
    <property type="evidence" value="ECO:0007669"/>
    <property type="project" value="UniProtKB-KW"/>
</dbReference>
<evidence type="ECO:0000259" key="22">
    <source>
        <dbReference type="Pfam" id="PF17900"/>
    </source>
</evidence>
<proteinExistence type="inferred from homology"/>
<evidence type="ECO:0000256" key="11">
    <source>
        <dbReference type="ARBA" id="ARBA00022989"/>
    </source>
</evidence>
<dbReference type="Proteomes" id="UP000515152">
    <property type="component" value="Chromosome 20"/>
</dbReference>
<dbReference type="GO" id="GO:0043171">
    <property type="term" value="P:peptide catabolic process"/>
    <property type="evidence" value="ECO:0007669"/>
    <property type="project" value="TreeGrafter"/>
</dbReference>
<dbReference type="InterPro" id="IPR014782">
    <property type="entry name" value="Peptidase_M1_dom"/>
</dbReference>
<dbReference type="GO" id="GO:0008270">
    <property type="term" value="F:zinc ion binding"/>
    <property type="evidence" value="ECO:0007669"/>
    <property type="project" value="UniProtKB-UniRule"/>
</dbReference>
<dbReference type="SUPFAM" id="SSF55486">
    <property type="entry name" value="Metalloproteases ('zincins'), catalytic domain"/>
    <property type="match status" value="1"/>
</dbReference>
<evidence type="ECO:0000313" key="23">
    <source>
        <dbReference type="Proteomes" id="UP000515152"/>
    </source>
</evidence>
<dbReference type="InterPro" id="IPR034016">
    <property type="entry name" value="M1_APN-typ"/>
</dbReference>
<feature type="domain" description="Peptidase M1 membrane alanine aminopeptidase" evidence="20">
    <location>
        <begin position="286"/>
        <end position="513"/>
    </location>
</feature>
<feature type="binding site" evidence="17">
    <location>
        <position position="357"/>
    </location>
    <ligand>
        <name>Zn(2+)</name>
        <dbReference type="ChEBI" id="CHEBI:29105"/>
        <note>catalytic</note>
    </ligand>
</feature>
<evidence type="ECO:0000256" key="5">
    <source>
        <dbReference type="ARBA" id="ARBA00022670"/>
    </source>
</evidence>
<evidence type="ECO:0000256" key="6">
    <source>
        <dbReference type="ARBA" id="ARBA00022692"/>
    </source>
</evidence>
<evidence type="ECO:0000256" key="18">
    <source>
        <dbReference type="PIRSR" id="PIRSR634016-4"/>
    </source>
</evidence>
<gene>
    <name evidence="24" type="primary">LOC105893034</name>
</gene>
<dbReference type="CDD" id="cd09601">
    <property type="entry name" value="M1_APN-Q_like"/>
    <property type="match status" value="1"/>
</dbReference>
<dbReference type="InterPro" id="IPR050344">
    <property type="entry name" value="Peptidase_M1_aminopeptidases"/>
</dbReference>
<evidence type="ECO:0000259" key="20">
    <source>
        <dbReference type="Pfam" id="PF01433"/>
    </source>
</evidence>
<keyword evidence="14" id="KW-1015">Disulfide bond</keyword>
<keyword evidence="12 19" id="KW-0482">Metalloprotease</keyword>
<keyword evidence="5 19" id="KW-0645">Protease</keyword>
<evidence type="ECO:0000256" key="2">
    <source>
        <dbReference type="ARBA" id="ARBA00010136"/>
    </source>
</evidence>
<accession>A0A6P3VLJ3</accession>
<dbReference type="PRINTS" id="PR00756">
    <property type="entry name" value="ALADIPTASE"/>
</dbReference>
<comment type="cofactor">
    <cofactor evidence="17 19">
        <name>Zn(2+)</name>
        <dbReference type="ChEBI" id="CHEBI:29105"/>
    </cofactor>
    <text evidence="17 19">Binds 1 zinc ion per subunit.</text>
</comment>
<evidence type="ECO:0000256" key="8">
    <source>
        <dbReference type="ARBA" id="ARBA00022801"/>
    </source>
</evidence>
<evidence type="ECO:0000256" key="13">
    <source>
        <dbReference type="ARBA" id="ARBA00023136"/>
    </source>
</evidence>
<keyword evidence="7 17" id="KW-0479">Metal-binding</keyword>
<dbReference type="GO" id="GO:0070006">
    <property type="term" value="F:metalloaminopeptidase activity"/>
    <property type="evidence" value="ECO:0007669"/>
    <property type="project" value="TreeGrafter"/>
</dbReference>
<comment type="similarity">
    <text evidence="2 19">Belongs to the peptidase M1 family.</text>
</comment>
<keyword evidence="10" id="KW-0735">Signal-anchor</keyword>
<dbReference type="InterPro" id="IPR001930">
    <property type="entry name" value="Peptidase_M1"/>
</dbReference>
<evidence type="ECO:0000256" key="14">
    <source>
        <dbReference type="ARBA" id="ARBA00023157"/>
    </source>
</evidence>
<evidence type="ECO:0000256" key="1">
    <source>
        <dbReference type="ARBA" id="ARBA00004401"/>
    </source>
</evidence>